<dbReference type="Pfam" id="PF01381">
    <property type="entry name" value="HTH_3"/>
    <property type="match status" value="1"/>
</dbReference>
<dbReference type="PROSITE" id="PS50943">
    <property type="entry name" value="HTH_CROC1"/>
    <property type="match status" value="1"/>
</dbReference>
<proteinExistence type="predicted"/>
<dbReference type="PANTHER" id="PTHR46558">
    <property type="entry name" value="TRACRIPTIONAL REGULATORY PROTEIN-RELATED-RELATED"/>
    <property type="match status" value="1"/>
</dbReference>
<dbReference type="InterPro" id="IPR001387">
    <property type="entry name" value="Cro/C1-type_HTH"/>
</dbReference>
<dbReference type="Proteomes" id="UP001500920">
    <property type="component" value="Unassembled WGS sequence"/>
</dbReference>
<evidence type="ECO:0000313" key="3">
    <source>
        <dbReference type="EMBL" id="GAA3722884.1"/>
    </source>
</evidence>
<keyword evidence="1" id="KW-0238">DNA-binding</keyword>
<dbReference type="Gene3D" id="1.10.260.40">
    <property type="entry name" value="lambda repressor-like DNA-binding domains"/>
    <property type="match status" value="1"/>
</dbReference>
<dbReference type="CDD" id="cd00093">
    <property type="entry name" value="HTH_XRE"/>
    <property type="match status" value="1"/>
</dbReference>
<evidence type="ECO:0000313" key="4">
    <source>
        <dbReference type="Proteomes" id="UP001500920"/>
    </source>
</evidence>
<dbReference type="EMBL" id="BAABCK010000021">
    <property type="protein sequence ID" value="GAA3722884.1"/>
    <property type="molecule type" value="Genomic_DNA"/>
</dbReference>
<comment type="caution">
    <text evidence="3">The sequence shown here is derived from an EMBL/GenBank/DDBJ whole genome shotgun (WGS) entry which is preliminary data.</text>
</comment>
<evidence type="ECO:0000259" key="2">
    <source>
        <dbReference type="PROSITE" id="PS50943"/>
    </source>
</evidence>
<dbReference type="InterPro" id="IPR010982">
    <property type="entry name" value="Lambda_DNA-bd_dom_sf"/>
</dbReference>
<gene>
    <name evidence="3" type="ORF">GCM10022378_11160</name>
</gene>
<dbReference type="SMART" id="SM00530">
    <property type="entry name" value="HTH_XRE"/>
    <property type="match status" value="1"/>
</dbReference>
<keyword evidence="4" id="KW-1185">Reference proteome</keyword>
<organism evidence="3 4">
    <name type="scientific">Salinicoccus jeotgali</name>
    <dbReference type="NCBI Taxonomy" id="381634"/>
    <lineage>
        <taxon>Bacteria</taxon>
        <taxon>Bacillati</taxon>
        <taxon>Bacillota</taxon>
        <taxon>Bacilli</taxon>
        <taxon>Bacillales</taxon>
        <taxon>Staphylococcaceae</taxon>
        <taxon>Salinicoccus</taxon>
    </lineage>
</organism>
<reference evidence="4" key="1">
    <citation type="journal article" date="2019" name="Int. J. Syst. Evol. Microbiol.">
        <title>The Global Catalogue of Microorganisms (GCM) 10K type strain sequencing project: providing services to taxonomists for standard genome sequencing and annotation.</title>
        <authorList>
            <consortium name="The Broad Institute Genomics Platform"/>
            <consortium name="The Broad Institute Genome Sequencing Center for Infectious Disease"/>
            <person name="Wu L."/>
            <person name="Ma J."/>
        </authorList>
    </citation>
    <scope>NUCLEOTIDE SEQUENCE [LARGE SCALE GENOMIC DNA]</scope>
    <source>
        <strain evidence="4">JCM 16981</strain>
    </source>
</reference>
<dbReference type="SUPFAM" id="SSF47413">
    <property type="entry name" value="lambda repressor-like DNA-binding domains"/>
    <property type="match status" value="1"/>
</dbReference>
<dbReference type="PANTHER" id="PTHR46558:SF11">
    <property type="entry name" value="HTH-TYPE TRANSCRIPTIONAL REGULATOR XRE"/>
    <property type="match status" value="1"/>
</dbReference>
<accession>A0ABP7EQD5</accession>
<sequence length="70" mass="7999">MINKNIRSIRQRKGLTQKHVAEQLGLSQMQYYRIETGVAKLDANLLPELAKILDVDPSNFFDIIVTDNVN</sequence>
<feature type="domain" description="HTH cro/C1-type" evidence="2">
    <location>
        <begin position="6"/>
        <end position="60"/>
    </location>
</feature>
<name>A0ABP7EQD5_9STAP</name>
<dbReference type="RefSeq" id="WP_344702256.1">
    <property type="nucleotide sequence ID" value="NZ_BAABCK010000021.1"/>
</dbReference>
<evidence type="ECO:0000256" key="1">
    <source>
        <dbReference type="ARBA" id="ARBA00023125"/>
    </source>
</evidence>
<protein>
    <recommendedName>
        <fullName evidence="2">HTH cro/C1-type domain-containing protein</fullName>
    </recommendedName>
</protein>